<evidence type="ECO:0000313" key="6">
    <source>
        <dbReference type="Proteomes" id="UP000450676"/>
    </source>
</evidence>
<dbReference type="PANTHER" id="PTHR11240">
    <property type="entry name" value="RIBONUCLEASE T2"/>
    <property type="match status" value="1"/>
</dbReference>
<proteinExistence type="inferred from homology"/>
<name>A0A7X4H7M1_9BURK</name>
<sequence length="338" mass="35983">MKKTTLGAACLLALLPALALASEPASGSFKAGKACEAYASFAKETNPGDVRLKPGSSYEIKEVNKPGSYEQLRIEVPGARPELRWVARDCGSAALGGGTQDAAPASARESANDSPGGKHEICSTANQQDSYLLAISWQPGFCEHTPRTSGKPECAAMDKGSLVVTNLTLHGLWPNKKACGTSYGNCEGKPFALKKETVDRIAQWMPNFYYENSFGKYEWNKHGSCQSLDPDAYFTKAVAAVQLVNSSSIGQQVLKNIGGSFNADKFFATLRSQHGEAAASRVMLVCAGQSQLQEIRVQLPLDFSVDKGLNGLLGTTPGQGPQTSRCGSEIHVEASGRN</sequence>
<dbReference type="SUPFAM" id="SSF55895">
    <property type="entry name" value="Ribonuclease Rh-like"/>
    <property type="match status" value="1"/>
</dbReference>
<evidence type="ECO:0000256" key="4">
    <source>
        <dbReference type="SAM" id="SignalP"/>
    </source>
</evidence>
<feature type="region of interest" description="Disordered" evidence="3">
    <location>
        <begin position="314"/>
        <end position="338"/>
    </location>
</feature>
<dbReference type="InterPro" id="IPR001568">
    <property type="entry name" value="RNase_T2-like"/>
</dbReference>
<feature type="signal peptide" evidence="4">
    <location>
        <begin position="1"/>
        <end position="21"/>
    </location>
</feature>
<dbReference type="RefSeq" id="WP_161070583.1">
    <property type="nucleotide sequence ID" value="NZ_CP086370.1"/>
</dbReference>
<feature type="compositionally biased region" description="Polar residues" evidence="3">
    <location>
        <begin position="316"/>
        <end position="326"/>
    </location>
</feature>
<keyword evidence="6" id="KW-1185">Reference proteome</keyword>
<evidence type="ECO:0000256" key="2">
    <source>
        <dbReference type="RuleBase" id="RU004328"/>
    </source>
</evidence>
<dbReference type="GO" id="GO:0006401">
    <property type="term" value="P:RNA catabolic process"/>
    <property type="evidence" value="ECO:0007669"/>
    <property type="project" value="UniProtKB-ARBA"/>
</dbReference>
<evidence type="ECO:0000256" key="3">
    <source>
        <dbReference type="SAM" id="MobiDB-lite"/>
    </source>
</evidence>
<dbReference type="Gene3D" id="3.90.730.10">
    <property type="entry name" value="Ribonuclease T2-like"/>
    <property type="match status" value="1"/>
</dbReference>
<feature type="region of interest" description="Disordered" evidence="3">
    <location>
        <begin position="97"/>
        <end position="121"/>
    </location>
</feature>
<keyword evidence="4" id="KW-0732">Signal</keyword>
<dbReference type="PROSITE" id="PS00531">
    <property type="entry name" value="RNASE_T2_2"/>
    <property type="match status" value="1"/>
</dbReference>
<dbReference type="Pfam" id="PF00445">
    <property type="entry name" value="Ribonuclease_T2"/>
    <property type="match status" value="1"/>
</dbReference>
<dbReference type="PANTHER" id="PTHR11240:SF22">
    <property type="entry name" value="RIBONUCLEASE T2"/>
    <property type="match status" value="1"/>
</dbReference>
<dbReference type="AlphaFoldDB" id="A0A7X4H7M1"/>
<reference evidence="5 6" key="1">
    <citation type="submission" date="2019-12" db="EMBL/GenBank/DDBJ databases">
        <title>Novel species isolated from a subtropical stream in China.</title>
        <authorList>
            <person name="Lu H."/>
        </authorList>
    </citation>
    <scope>NUCLEOTIDE SEQUENCE [LARGE SCALE GENOMIC DNA]</scope>
    <source>
        <strain evidence="5 6">FT127W</strain>
    </source>
</reference>
<dbReference type="Proteomes" id="UP000450676">
    <property type="component" value="Unassembled WGS sequence"/>
</dbReference>
<dbReference type="GO" id="GO:0003723">
    <property type="term" value="F:RNA binding"/>
    <property type="evidence" value="ECO:0007669"/>
    <property type="project" value="InterPro"/>
</dbReference>
<organism evidence="5 6">
    <name type="scientific">Pseudoduganella aquatica</name>
    <dbReference type="NCBI Taxonomy" id="2660641"/>
    <lineage>
        <taxon>Bacteria</taxon>
        <taxon>Pseudomonadati</taxon>
        <taxon>Pseudomonadota</taxon>
        <taxon>Betaproteobacteria</taxon>
        <taxon>Burkholderiales</taxon>
        <taxon>Oxalobacteraceae</taxon>
        <taxon>Telluria group</taxon>
        <taxon>Pseudoduganella</taxon>
    </lineage>
</organism>
<dbReference type="GO" id="GO:0033897">
    <property type="term" value="F:ribonuclease T2 activity"/>
    <property type="evidence" value="ECO:0007669"/>
    <property type="project" value="InterPro"/>
</dbReference>
<dbReference type="EMBL" id="WWCU01000002">
    <property type="protein sequence ID" value="MYN06194.1"/>
    <property type="molecule type" value="Genomic_DNA"/>
</dbReference>
<evidence type="ECO:0000256" key="1">
    <source>
        <dbReference type="ARBA" id="ARBA00007469"/>
    </source>
</evidence>
<comment type="similarity">
    <text evidence="1 2">Belongs to the RNase T2 family.</text>
</comment>
<evidence type="ECO:0000313" key="5">
    <source>
        <dbReference type="EMBL" id="MYN06194.1"/>
    </source>
</evidence>
<accession>A0A7X4H7M1</accession>
<protein>
    <submittedName>
        <fullName evidence="5">Ribonuclease I</fullName>
    </submittedName>
</protein>
<feature type="chain" id="PRO_5030678312" evidence="4">
    <location>
        <begin position="22"/>
        <end position="338"/>
    </location>
</feature>
<dbReference type="InterPro" id="IPR036430">
    <property type="entry name" value="RNase_T2-like_sf"/>
</dbReference>
<comment type="caution">
    <text evidence="5">The sequence shown here is derived from an EMBL/GenBank/DDBJ whole genome shotgun (WGS) entry which is preliminary data.</text>
</comment>
<feature type="compositionally biased region" description="Basic and acidic residues" evidence="3">
    <location>
        <begin position="328"/>
        <end position="338"/>
    </location>
</feature>
<dbReference type="InterPro" id="IPR018188">
    <property type="entry name" value="RNase_T2_His_AS_1"/>
</dbReference>
<dbReference type="InterPro" id="IPR033130">
    <property type="entry name" value="RNase_T2_His_AS_2"/>
</dbReference>
<gene>
    <name evidence="5" type="ORF">GTP77_02460</name>
</gene>
<dbReference type="PROSITE" id="PS00530">
    <property type="entry name" value="RNASE_T2_1"/>
    <property type="match status" value="1"/>
</dbReference>